<dbReference type="InterPro" id="IPR035919">
    <property type="entry name" value="EAL_sf"/>
</dbReference>
<dbReference type="CDD" id="cd01948">
    <property type="entry name" value="EAL"/>
    <property type="match status" value="1"/>
</dbReference>
<dbReference type="InterPro" id="IPR013655">
    <property type="entry name" value="PAS_fold_3"/>
</dbReference>
<keyword evidence="8" id="KW-1185">Reference proteome</keyword>
<feature type="domain" description="GGDEF" evidence="6">
    <location>
        <begin position="642"/>
        <end position="776"/>
    </location>
</feature>
<dbReference type="PROSITE" id="PS50112">
    <property type="entry name" value="PAS"/>
    <property type="match status" value="1"/>
</dbReference>
<dbReference type="InterPro" id="IPR035965">
    <property type="entry name" value="PAS-like_dom_sf"/>
</dbReference>
<dbReference type="Pfam" id="PF00990">
    <property type="entry name" value="GGDEF"/>
    <property type="match status" value="1"/>
</dbReference>
<dbReference type="InterPro" id="IPR000700">
    <property type="entry name" value="PAS-assoc_C"/>
</dbReference>
<dbReference type="InterPro" id="IPR001633">
    <property type="entry name" value="EAL_dom"/>
</dbReference>
<evidence type="ECO:0000259" key="5">
    <source>
        <dbReference type="PROSITE" id="PS50883"/>
    </source>
</evidence>
<gene>
    <name evidence="7" type="ORF">D779_0986</name>
</gene>
<dbReference type="AlphaFoldDB" id="W9VI79"/>
<dbReference type="Pfam" id="PF08447">
    <property type="entry name" value="PAS_3"/>
    <property type="match status" value="1"/>
</dbReference>
<evidence type="ECO:0000313" key="7">
    <source>
        <dbReference type="EMBL" id="EXJ15762.1"/>
    </source>
</evidence>
<feature type="domain" description="PAC" evidence="4">
    <location>
        <begin position="299"/>
        <end position="357"/>
    </location>
</feature>
<dbReference type="FunFam" id="3.30.70.270:FF:000001">
    <property type="entry name" value="Diguanylate cyclase domain protein"/>
    <property type="match status" value="1"/>
</dbReference>
<proteinExistence type="predicted"/>
<dbReference type="CDD" id="cd01949">
    <property type="entry name" value="GGDEF"/>
    <property type="match status" value="1"/>
</dbReference>
<dbReference type="NCBIfam" id="TIGR00254">
    <property type="entry name" value="GGDEF"/>
    <property type="match status" value="1"/>
</dbReference>
<dbReference type="InterPro" id="IPR025991">
    <property type="entry name" value="Chemoreceptor_zinc-bind_dom"/>
</dbReference>
<dbReference type="PATRIC" id="fig|1249627.3.peg.1438"/>
<protein>
    <submittedName>
        <fullName evidence="7">Diguanylate cyclase</fullName>
    </submittedName>
</protein>
<comment type="caution">
    <text evidence="7">The sequence shown here is derived from an EMBL/GenBank/DDBJ whole genome shotgun (WGS) entry which is preliminary data.</text>
</comment>
<dbReference type="InterPro" id="IPR000160">
    <property type="entry name" value="GGDEF_dom"/>
</dbReference>
<dbReference type="EMBL" id="AONC01000021">
    <property type="protein sequence ID" value="EXJ15762.1"/>
    <property type="molecule type" value="Genomic_DNA"/>
</dbReference>
<dbReference type="Pfam" id="PF08448">
    <property type="entry name" value="PAS_4"/>
    <property type="match status" value="2"/>
</dbReference>
<dbReference type="SUPFAM" id="SSF141868">
    <property type="entry name" value="EAL domain-like"/>
    <property type="match status" value="1"/>
</dbReference>
<dbReference type="PROSITE" id="PS50887">
    <property type="entry name" value="GGDEF"/>
    <property type="match status" value="1"/>
</dbReference>
<dbReference type="Gene3D" id="1.20.120.30">
    <property type="entry name" value="Aspartate receptor, ligand-binding domain"/>
    <property type="match status" value="1"/>
</dbReference>
<dbReference type="Pfam" id="PF13682">
    <property type="entry name" value="CZB"/>
    <property type="match status" value="1"/>
</dbReference>
<dbReference type="Proteomes" id="UP000019460">
    <property type="component" value="Unassembled WGS sequence"/>
</dbReference>
<feature type="domain" description="PAC" evidence="4">
    <location>
        <begin position="165"/>
        <end position="216"/>
    </location>
</feature>
<dbReference type="PROSITE" id="PS50883">
    <property type="entry name" value="EAL"/>
    <property type="match status" value="1"/>
</dbReference>
<dbReference type="STRING" id="1249627.D779_0986"/>
<feature type="domain" description="EAL" evidence="5">
    <location>
        <begin position="785"/>
        <end position="1039"/>
    </location>
</feature>
<dbReference type="Gene3D" id="3.30.70.270">
    <property type="match status" value="1"/>
</dbReference>
<dbReference type="NCBIfam" id="TIGR00229">
    <property type="entry name" value="sensory_box"/>
    <property type="match status" value="3"/>
</dbReference>
<dbReference type="SMART" id="SM00086">
    <property type="entry name" value="PAC"/>
    <property type="match status" value="3"/>
</dbReference>
<dbReference type="InterPro" id="IPR013656">
    <property type="entry name" value="PAS_4"/>
</dbReference>
<dbReference type="InterPro" id="IPR000014">
    <property type="entry name" value="PAS"/>
</dbReference>
<dbReference type="SUPFAM" id="SSF55073">
    <property type="entry name" value="Nucleotide cyclase"/>
    <property type="match status" value="1"/>
</dbReference>
<dbReference type="InterPro" id="IPR029787">
    <property type="entry name" value="Nucleotide_cyclase"/>
</dbReference>
<dbReference type="InterPro" id="IPR043128">
    <property type="entry name" value="Rev_trsase/Diguanyl_cyclase"/>
</dbReference>
<name>W9VI79_9GAMM</name>
<feature type="domain" description="PAS" evidence="3">
    <location>
        <begin position="217"/>
        <end position="262"/>
    </location>
</feature>
<evidence type="ECO:0000256" key="2">
    <source>
        <dbReference type="SAM" id="MobiDB-lite"/>
    </source>
</evidence>
<sequence>MVRAHVFRIRAISEQVPLHIPDDFGTLSRYAQRNGVTGPVWRLARWANVISNEINGFFRPVGVFSASMRYAFAGAAVPTSVMHPVSIEQLQHLLTAIPGVVYQFRASREEGGRFLYLSPGLTGLFEVTPEEAYADYRLLMHCILEEDRAAHFASVGSAFAKLDAWSHNYRILTKSGRLKWIRGQALPLLQSDGSVLWNGILVDITEHKGVEAALLANQQRLQDLLNFLPDAMLAIDRDKRVIIWNQAIEQMTGVPAAQMLGRGDYAYTLPFYGEARSQLMDLVFLDDAEVASLYPHIRREGESLIAEVFCNALYRNRGAWVVAKASPLHDPSGQVIGAIEIIRDVTSQKKAELARRQSQEILDLFLRHSPVYAYVKRVTPTESRVVKASDNFHRMIGAAECDMEGKTMAELFPAEFAARVAADDWRVVANAEVLCQEETFKDRHYTSIRFPIVQDGQTLLGGYTIDITERKLAERQLQESEERHRLFFEQSRDAMMTLTPPSWRFASGNDAACQLFGIQDRAEFVRLGAWDLSPEFQPDGRRSDEKIHEVIETALSEGAYDFEWMYRRTDGTQFPATVLLTRMTIGGEVFLQGIVRDITAFKEQERRLEQIAHYDALTALPNRILLAERLQQGMAESRRCGRQLAVVYLDLDGFKTINDGYGHAVGDRFLRVIAERMRQTLRQGDTLARLGGDEFVAVLLDLDAPAASKALLRRLLAAAAEPLLVGDLLIQVSASAGVTLYPQAETVDGDQLLRQADQAMYQAKLTGKNRYHFFDAEYDRSARGFHESLEHIRAALAADEFVLHYQPKVNLRTGDVVGLEALIRWQHPERGLLAPGIFLPVVEHHPLAIKLGEWVIDRALTQMDLWREEGLDLPVSVNVGARQLQQADFVQRLRRQLMEHPRIPPGRLELELLETTALEDLSHVSQVIADCDALGIRCALDDFGTGYSSLAYLKRLSVGQIKIDQSFVREMLENTEELAIVESILSLAAVFRREVIAEGVETVAHGTVLQMLGGELAQGYGIARPMPAHEVVRWCRDWTPDPRWSGLGAVGREERSLVYAGVDHNAWVVAVEQSLRGVRDVRPSMDPYQCRFGRWLAAEGQAECCDPGSGRRLETLHRRIHALAEELLELKDQGQHARGIGRLNELHGLRDMLLQALESGFRTARVRDGASRRSSENHARDRDEIGDP</sequence>
<dbReference type="Gene3D" id="3.30.450.20">
    <property type="entry name" value="PAS domain"/>
    <property type="match status" value="4"/>
</dbReference>
<dbReference type="GO" id="GO:0003824">
    <property type="term" value="F:catalytic activity"/>
    <property type="evidence" value="ECO:0007669"/>
    <property type="project" value="UniProtKB-ARBA"/>
</dbReference>
<feature type="domain" description="PAC" evidence="4">
    <location>
        <begin position="560"/>
        <end position="610"/>
    </location>
</feature>
<dbReference type="CDD" id="cd00130">
    <property type="entry name" value="PAS"/>
    <property type="match status" value="3"/>
</dbReference>
<comment type="cofactor">
    <cofactor evidence="1">
        <name>Mg(2+)</name>
        <dbReference type="ChEBI" id="CHEBI:18420"/>
    </cofactor>
</comment>
<dbReference type="Pfam" id="PF00563">
    <property type="entry name" value="EAL"/>
    <property type="match status" value="1"/>
</dbReference>
<evidence type="ECO:0000313" key="8">
    <source>
        <dbReference type="Proteomes" id="UP000019460"/>
    </source>
</evidence>
<evidence type="ECO:0000259" key="3">
    <source>
        <dbReference type="PROSITE" id="PS50112"/>
    </source>
</evidence>
<dbReference type="Gene3D" id="3.20.20.450">
    <property type="entry name" value="EAL domain"/>
    <property type="match status" value="1"/>
</dbReference>
<dbReference type="PROSITE" id="PS50113">
    <property type="entry name" value="PAC"/>
    <property type="match status" value="3"/>
</dbReference>
<organism evidence="7 8">
    <name type="scientific">Imhoffiella purpurea</name>
    <dbReference type="NCBI Taxonomy" id="1249627"/>
    <lineage>
        <taxon>Bacteria</taxon>
        <taxon>Pseudomonadati</taxon>
        <taxon>Pseudomonadota</taxon>
        <taxon>Gammaproteobacteria</taxon>
        <taxon>Chromatiales</taxon>
        <taxon>Chromatiaceae</taxon>
        <taxon>Imhoffiella</taxon>
    </lineage>
</organism>
<dbReference type="SMART" id="SM00052">
    <property type="entry name" value="EAL"/>
    <property type="match status" value="1"/>
</dbReference>
<evidence type="ECO:0000259" key="6">
    <source>
        <dbReference type="PROSITE" id="PS50887"/>
    </source>
</evidence>
<dbReference type="SUPFAM" id="SSF55785">
    <property type="entry name" value="PYP-like sensor domain (PAS domain)"/>
    <property type="match status" value="4"/>
</dbReference>
<dbReference type="SMART" id="SM00091">
    <property type="entry name" value="PAS"/>
    <property type="match status" value="4"/>
</dbReference>
<dbReference type="Pfam" id="PF13426">
    <property type="entry name" value="PAS_9"/>
    <property type="match status" value="1"/>
</dbReference>
<dbReference type="PANTHER" id="PTHR44757:SF2">
    <property type="entry name" value="BIOFILM ARCHITECTURE MAINTENANCE PROTEIN MBAA"/>
    <property type="match status" value="1"/>
</dbReference>
<evidence type="ECO:0000256" key="1">
    <source>
        <dbReference type="ARBA" id="ARBA00001946"/>
    </source>
</evidence>
<accession>W9VI79</accession>
<feature type="region of interest" description="Disordered" evidence="2">
    <location>
        <begin position="1165"/>
        <end position="1188"/>
    </location>
</feature>
<dbReference type="InterPro" id="IPR001610">
    <property type="entry name" value="PAC"/>
</dbReference>
<evidence type="ECO:0000259" key="4">
    <source>
        <dbReference type="PROSITE" id="PS50113"/>
    </source>
</evidence>
<dbReference type="SMART" id="SM00267">
    <property type="entry name" value="GGDEF"/>
    <property type="match status" value="1"/>
</dbReference>
<reference evidence="7 8" key="1">
    <citation type="submission" date="2012-11" db="EMBL/GenBank/DDBJ databases">
        <title>Genome assembly of Thiorhodococcus sp. AK35.</title>
        <authorList>
            <person name="Nupur N."/>
            <person name="Khatri I."/>
            <person name="Subramanian S."/>
            <person name="Pinnaka A."/>
        </authorList>
    </citation>
    <scope>NUCLEOTIDE SEQUENCE [LARGE SCALE GENOMIC DNA]</scope>
    <source>
        <strain evidence="7 8">AK35</strain>
    </source>
</reference>
<dbReference type="eggNOG" id="COG5001">
    <property type="taxonomic scope" value="Bacteria"/>
</dbReference>
<dbReference type="OrthoDB" id="8553030at2"/>
<dbReference type="InterPro" id="IPR052155">
    <property type="entry name" value="Biofilm_reg_signaling"/>
</dbReference>
<dbReference type="PANTHER" id="PTHR44757">
    <property type="entry name" value="DIGUANYLATE CYCLASE DGCP"/>
    <property type="match status" value="1"/>
</dbReference>